<dbReference type="PROSITE" id="PS51257">
    <property type="entry name" value="PROKAR_LIPOPROTEIN"/>
    <property type="match status" value="1"/>
</dbReference>
<dbReference type="Proteomes" id="UP000693970">
    <property type="component" value="Unassembled WGS sequence"/>
</dbReference>
<evidence type="ECO:0000256" key="1">
    <source>
        <dbReference type="ARBA" id="ARBA00030273"/>
    </source>
</evidence>
<comment type="catalytic activity">
    <reaction evidence="2">
        <text>L-methionyl-[protein] + [thioredoxin]-disulfide + H2O = L-methionyl-(S)-S-oxide-[protein] + [thioredoxin]-dithiol</text>
        <dbReference type="Rhea" id="RHEA:14217"/>
        <dbReference type="Rhea" id="RHEA-COMP:10698"/>
        <dbReference type="Rhea" id="RHEA-COMP:10700"/>
        <dbReference type="Rhea" id="RHEA-COMP:12313"/>
        <dbReference type="Rhea" id="RHEA-COMP:12315"/>
        <dbReference type="ChEBI" id="CHEBI:15377"/>
        <dbReference type="ChEBI" id="CHEBI:16044"/>
        <dbReference type="ChEBI" id="CHEBI:29950"/>
        <dbReference type="ChEBI" id="CHEBI:44120"/>
        <dbReference type="ChEBI" id="CHEBI:50058"/>
        <dbReference type="EC" id="1.8.4.11"/>
    </reaction>
</comment>
<protein>
    <recommendedName>
        <fullName evidence="1">Protein-methionine-S-oxide reductase</fullName>
    </recommendedName>
</protein>
<name>A0A9K3LZR0_9STRA</name>
<feature type="domain" description="Peptide methionine sulphoxide reductase MsrA" evidence="4">
    <location>
        <begin position="9"/>
        <end position="180"/>
    </location>
</feature>
<dbReference type="NCBIfam" id="TIGR00401">
    <property type="entry name" value="msrA"/>
    <property type="match status" value="1"/>
</dbReference>
<comment type="catalytic activity">
    <reaction evidence="3">
        <text>[thioredoxin]-disulfide + L-methionine + H2O = L-methionine (S)-S-oxide + [thioredoxin]-dithiol</text>
        <dbReference type="Rhea" id="RHEA:19993"/>
        <dbReference type="Rhea" id="RHEA-COMP:10698"/>
        <dbReference type="Rhea" id="RHEA-COMP:10700"/>
        <dbReference type="ChEBI" id="CHEBI:15377"/>
        <dbReference type="ChEBI" id="CHEBI:29950"/>
        <dbReference type="ChEBI" id="CHEBI:50058"/>
        <dbReference type="ChEBI" id="CHEBI:57844"/>
        <dbReference type="ChEBI" id="CHEBI:58772"/>
        <dbReference type="EC" id="1.8.4.11"/>
    </reaction>
</comment>
<comment type="caution">
    <text evidence="5">The sequence shown here is derived from an EMBL/GenBank/DDBJ whole genome shotgun (WGS) entry which is preliminary data.</text>
</comment>
<evidence type="ECO:0000259" key="4">
    <source>
        <dbReference type="Pfam" id="PF01625"/>
    </source>
</evidence>
<evidence type="ECO:0000313" key="5">
    <source>
        <dbReference type="EMBL" id="KAG7371420.1"/>
    </source>
</evidence>
<dbReference type="PANTHER" id="PTHR42799:SF2">
    <property type="entry name" value="MITOCHONDRIAL PEPTIDE METHIONINE SULFOXIDE REDUCTASE"/>
    <property type="match status" value="1"/>
</dbReference>
<dbReference type="GO" id="GO:0008113">
    <property type="term" value="F:peptide-methionine (S)-S-oxide reductase activity"/>
    <property type="evidence" value="ECO:0007669"/>
    <property type="project" value="UniProtKB-EC"/>
</dbReference>
<dbReference type="OrthoDB" id="77405at2759"/>
<evidence type="ECO:0000256" key="3">
    <source>
        <dbReference type="ARBA" id="ARBA00048782"/>
    </source>
</evidence>
<accession>A0A9K3LZR0</accession>
<sequence>MVARISSTLALGAGCYWGTEKYIVADFQAKKHPGCIANAKVGFMSPDPNAMKDPSYRQVCTGKTGHVEVLNIELTPEASTPEVFEDLIKFFYSFHDPTTLNRQGNDVGTQYSSVIFCSSPEQKEIAQKVTQQLQAAIDQGKINTYQKKKVETAVIDYTTFYEAQEDHQEYLMKNPLGYCNHSYRFQDFSKVFGGNNNDPEL</sequence>
<dbReference type="GO" id="GO:0005737">
    <property type="term" value="C:cytoplasm"/>
    <property type="evidence" value="ECO:0007669"/>
    <property type="project" value="TreeGrafter"/>
</dbReference>
<dbReference type="GO" id="GO:0034599">
    <property type="term" value="P:cellular response to oxidative stress"/>
    <property type="evidence" value="ECO:0007669"/>
    <property type="project" value="TreeGrafter"/>
</dbReference>
<evidence type="ECO:0000256" key="2">
    <source>
        <dbReference type="ARBA" id="ARBA00047806"/>
    </source>
</evidence>
<dbReference type="PANTHER" id="PTHR42799">
    <property type="entry name" value="MITOCHONDRIAL PEPTIDE METHIONINE SULFOXIDE REDUCTASE"/>
    <property type="match status" value="1"/>
</dbReference>
<keyword evidence="6" id="KW-1185">Reference proteome</keyword>
<proteinExistence type="inferred from homology"/>
<dbReference type="InterPro" id="IPR002569">
    <property type="entry name" value="Met_Sox_Rdtase_MsrA_dom"/>
</dbReference>
<dbReference type="InterPro" id="IPR050162">
    <property type="entry name" value="MsrA_MetSO_reductase"/>
</dbReference>
<gene>
    <name evidence="5" type="ORF">IV203_019990</name>
</gene>
<dbReference type="Pfam" id="PF01625">
    <property type="entry name" value="PMSR"/>
    <property type="match status" value="1"/>
</dbReference>
<reference evidence="5" key="2">
    <citation type="submission" date="2021-04" db="EMBL/GenBank/DDBJ databases">
        <authorList>
            <person name="Podell S."/>
        </authorList>
    </citation>
    <scope>NUCLEOTIDE SEQUENCE</scope>
    <source>
        <strain evidence="5">Hildebrandi</strain>
    </source>
</reference>
<dbReference type="HAMAP" id="MF_01401">
    <property type="entry name" value="MsrA"/>
    <property type="match status" value="1"/>
</dbReference>
<organism evidence="5 6">
    <name type="scientific">Nitzschia inconspicua</name>
    <dbReference type="NCBI Taxonomy" id="303405"/>
    <lineage>
        <taxon>Eukaryota</taxon>
        <taxon>Sar</taxon>
        <taxon>Stramenopiles</taxon>
        <taxon>Ochrophyta</taxon>
        <taxon>Bacillariophyta</taxon>
        <taxon>Bacillariophyceae</taxon>
        <taxon>Bacillariophycidae</taxon>
        <taxon>Bacillariales</taxon>
        <taxon>Bacillariaceae</taxon>
        <taxon>Nitzschia</taxon>
    </lineage>
</organism>
<dbReference type="AlphaFoldDB" id="A0A9K3LZR0"/>
<reference evidence="5" key="1">
    <citation type="journal article" date="2021" name="Sci. Rep.">
        <title>Diploid genomic architecture of Nitzschia inconspicua, an elite biomass production diatom.</title>
        <authorList>
            <person name="Oliver A."/>
            <person name="Podell S."/>
            <person name="Pinowska A."/>
            <person name="Traller J.C."/>
            <person name="Smith S.R."/>
            <person name="McClure R."/>
            <person name="Beliaev A."/>
            <person name="Bohutskyi P."/>
            <person name="Hill E.A."/>
            <person name="Rabines A."/>
            <person name="Zheng H."/>
            <person name="Allen L.Z."/>
            <person name="Kuo A."/>
            <person name="Grigoriev I.V."/>
            <person name="Allen A.E."/>
            <person name="Hazlebeck D."/>
            <person name="Allen E.E."/>
        </authorList>
    </citation>
    <scope>NUCLEOTIDE SEQUENCE</scope>
    <source>
        <strain evidence="5">Hildebrandi</strain>
    </source>
</reference>
<dbReference type="EMBL" id="JAGRRH010000004">
    <property type="protein sequence ID" value="KAG7371420.1"/>
    <property type="molecule type" value="Genomic_DNA"/>
</dbReference>
<evidence type="ECO:0000313" key="6">
    <source>
        <dbReference type="Proteomes" id="UP000693970"/>
    </source>
</evidence>